<comment type="caution">
    <text evidence="3">The sequence shown here is derived from an EMBL/GenBank/DDBJ whole genome shotgun (WGS) entry which is preliminary data.</text>
</comment>
<reference evidence="3" key="1">
    <citation type="submission" date="2021-10" db="EMBL/GenBank/DDBJ databases">
        <title>De novo Genome Assembly of Clathrus columnatus (Basidiomycota, Fungi) Using Illumina and Nanopore Sequence Data.</title>
        <authorList>
            <person name="Ogiso-Tanaka E."/>
            <person name="Itagaki H."/>
            <person name="Hosoya T."/>
            <person name="Hosaka K."/>
        </authorList>
    </citation>
    <scope>NUCLEOTIDE SEQUENCE</scope>
    <source>
        <strain evidence="3">MO-923</strain>
    </source>
</reference>
<dbReference type="GO" id="GO:0070569">
    <property type="term" value="F:uridylyltransferase activity"/>
    <property type="evidence" value="ECO:0007669"/>
    <property type="project" value="InterPro"/>
</dbReference>
<dbReference type="InterPro" id="IPR002618">
    <property type="entry name" value="UDPGP_fam"/>
</dbReference>
<keyword evidence="2" id="KW-0548">Nucleotidyltransferase</keyword>
<keyword evidence="1" id="KW-0808">Transferase</keyword>
<dbReference type="AlphaFoldDB" id="A0AAV4ZX53"/>
<accession>A0AAV4ZX53</accession>
<keyword evidence="4" id="KW-1185">Reference proteome</keyword>
<proteinExistence type="predicted"/>
<dbReference type="Pfam" id="PF01704">
    <property type="entry name" value="UDPGP"/>
    <property type="match status" value="1"/>
</dbReference>
<name>A0AAV4ZX53_9AGAM</name>
<organism evidence="3 4">
    <name type="scientific">Clathrus columnatus</name>
    <dbReference type="NCBI Taxonomy" id="1419009"/>
    <lineage>
        <taxon>Eukaryota</taxon>
        <taxon>Fungi</taxon>
        <taxon>Dikarya</taxon>
        <taxon>Basidiomycota</taxon>
        <taxon>Agaricomycotina</taxon>
        <taxon>Agaricomycetes</taxon>
        <taxon>Phallomycetidae</taxon>
        <taxon>Phallales</taxon>
        <taxon>Clathraceae</taxon>
        <taxon>Clathrus</taxon>
    </lineage>
</organism>
<evidence type="ECO:0000313" key="4">
    <source>
        <dbReference type="Proteomes" id="UP001050691"/>
    </source>
</evidence>
<evidence type="ECO:0000256" key="1">
    <source>
        <dbReference type="ARBA" id="ARBA00022679"/>
    </source>
</evidence>
<dbReference type="EMBL" id="BPWL01000001">
    <property type="protein sequence ID" value="GJJ06601.1"/>
    <property type="molecule type" value="Genomic_DNA"/>
</dbReference>
<protein>
    <submittedName>
        <fullName evidence="3">Uncharacterized protein</fullName>
    </submittedName>
</protein>
<gene>
    <name evidence="3" type="ORF">Clacol_000794</name>
</gene>
<dbReference type="Gene3D" id="3.90.550.10">
    <property type="entry name" value="Spore Coat Polysaccharide Biosynthesis Protein SpsA, Chain A"/>
    <property type="match status" value="1"/>
</dbReference>
<dbReference type="Proteomes" id="UP001050691">
    <property type="component" value="Unassembled WGS sequence"/>
</dbReference>
<evidence type="ECO:0000256" key="2">
    <source>
        <dbReference type="ARBA" id="ARBA00022695"/>
    </source>
</evidence>
<evidence type="ECO:0000313" key="3">
    <source>
        <dbReference type="EMBL" id="GJJ06601.1"/>
    </source>
</evidence>
<dbReference type="InterPro" id="IPR029044">
    <property type="entry name" value="Nucleotide-diphossugar_trans"/>
</dbReference>
<sequence>MLRIPKEILASPGQKEIGTNDALKHVMETEGMDLDIIINPKNTDDGQAVIQLETAADAAIQHFKNSFGVNLSNLETTLKKYAACCQA</sequence>